<dbReference type="PROSITE" id="PS01186">
    <property type="entry name" value="EGF_2"/>
    <property type="match status" value="2"/>
</dbReference>
<feature type="compositionally biased region" description="Low complexity" evidence="7">
    <location>
        <begin position="815"/>
        <end position="824"/>
    </location>
</feature>
<dbReference type="CDD" id="cd00054">
    <property type="entry name" value="EGF_CA"/>
    <property type="match status" value="3"/>
</dbReference>
<reference evidence="11 12" key="1">
    <citation type="journal article" date="2008" name="Nature">
        <title>The genome of the choanoflagellate Monosiga brevicollis and the origin of metazoans.</title>
        <authorList>
            <consortium name="JGI Sequencing"/>
            <person name="King N."/>
            <person name="Westbrook M.J."/>
            <person name="Young S.L."/>
            <person name="Kuo A."/>
            <person name="Abedin M."/>
            <person name="Chapman J."/>
            <person name="Fairclough S."/>
            <person name="Hellsten U."/>
            <person name="Isogai Y."/>
            <person name="Letunic I."/>
            <person name="Marr M."/>
            <person name="Pincus D."/>
            <person name="Putnam N."/>
            <person name="Rokas A."/>
            <person name="Wright K.J."/>
            <person name="Zuzow R."/>
            <person name="Dirks W."/>
            <person name="Good M."/>
            <person name="Goodstein D."/>
            <person name="Lemons D."/>
            <person name="Li W."/>
            <person name="Lyons J.B."/>
            <person name="Morris A."/>
            <person name="Nichols S."/>
            <person name="Richter D.J."/>
            <person name="Salamov A."/>
            <person name="Bork P."/>
            <person name="Lim W.A."/>
            <person name="Manning G."/>
            <person name="Miller W.T."/>
            <person name="McGinnis W."/>
            <person name="Shapiro H."/>
            <person name="Tjian R."/>
            <person name="Grigoriev I.V."/>
            <person name="Rokhsar D."/>
        </authorList>
    </citation>
    <scope>NUCLEOTIDE SEQUENCE [LARGE SCALE GENOMIC DNA]</scope>
    <source>
        <strain evidence="12">MX1 / ATCC 50154</strain>
    </source>
</reference>
<feature type="disulfide bond" evidence="6">
    <location>
        <begin position="352"/>
        <end position="361"/>
    </location>
</feature>
<keyword evidence="3" id="KW-0677">Repeat</keyword>
<evidence type="ECO:0000256" key="2">
    <source>
        <dbReference type="ARBA" id="ARBA00022729"/>
    </source>
</evidence>
<evidence type="ECO:0000313" key="11">
    <source>
        <dbReference type="EMBL" id="EDQ89172.1"/>
    </source>
</evidence>
<evidence type="ECO:0000256" key="8">
    <source>
        <dbReference type="SAM" id="Phobius"/>
    </source>
</evidence>
<keyword evidence="8" id="KW-0472">Membrane</keyword>
<feature type="disulfide bond" evidence="6">
    <location>
        <begin position="390"/>
        <end position="399"/>
    </location>
</feature>
<evidence type="ECO:0000256" key="9">
    <source>
        <dbReference type="SAM" id="SignalP"/>
    </source>
</evidence>
<dbReference type="PROSITE" id="PS50026">
    <property type="entry name" value="EGF_3"/>
    <property type="match status" value="7"/>
</dbReference>
<feature type="signal peptide" evidence="9">
    <location>
        <begin position="1"/>
        <end position="21"/>
    </location>
</feature>
<dbReference type="eggNOG" id="KOG1217">
    <property type="taxonomic scope" value="Eukaryota"/>
</dbReference>
<dbReference type="Gene3D" id="2.10.25.10">
    <property type="entry name" value="Laminin"/>
    <property type="match status" value="7"/>
</dbReference>
<feature type="disulfide bond" evidence="6">
    <location>
        <begin position="228"/>
        <end position="237"/>
    </location>
</feature>
<dbReference type="RefSeq" id="XP_001746277.1">
    <property type="nucleotide sequence ID" value="XM_001746225.1"/>
</dbReference>
<protein>
    <recommendedName>
        <fullName evidence="10">EGF-like domain-containing protein</fullName>
    </recommendedName>
</protein>
<dbReference type="PROSITE" id="PS00010">
    <property type="entry name" value="ASX_HYDROXYL"/>
    <property type="match status" value="1"/>
</dbReference>
<feature type="domain" description="EGF-like" evidence="10">
    <location>
        <begin position="156"/>
        <end position="201"/>
    </location>
</feature>
<evidence type="ECO:0000256" key="5">
    <source>
        <dbReference type="ARBA" id="ARBA00023180"/>
    </source>
</evidence>
<feature type="domain" description="EGF-like" evidence="10">
    <location>
        <begin position="202"/>
        <end position="238"/>
    </location>
</feature>
<dbReference type="Proteomes" id="UP000001357">
    <property type="component" value="Unassembled WGS sequence"/>
</dbReference>
<keyword evidence="1 6" id="KW-0245">EGF-like domain</keyword>
<feature type="domain" description="EGF-like" evidence="10">
    <location>
        <begin position="415"/>
        <end position="454"/>
    </location>
</feature>
<evidence type="ECO:0000256" key="7">
    <source>
        <dbReference type="SAM" id="MobiDB-lite"/>
    </source>
</evidence>
<evidence type="ECO:0000256" key="4">
    <source>
        <dbReference type="ARBA" id="ARBA00023157"/>
    </source>
</evidence>
<accession>A9V0L5</accession>
<feature type="chain" id="PRO_5002742637" description="EGF-like domain-containing protein" evidence="9">
    <location>
        <begin position="22"/>
        <end position="840"/>
    </location>
</feature>
<keyword evidence="2 9" id="KW-0732">Signal</keyword>
<feature type="compositionally biased region" description="Acidic residues" evidence="7">
    <location>
        <begin position="803"/>
        <end position="813"/>
    </location>
</feature>
<name>A9V0L5_MONBE</name>
<dbReference type="EMBL" id="CH991552">
    <property type="protein sequence ID" value="EDQ89172.1"/>
    <property type="molecule type" value="Genomic_DNA"/>
</dbReference>
<feature type="compositionally biased region" description="Acidic residues" evidence="7">
    <location>
        <begin position="749"/>
        <end position="759"/>
    </location>
</feature>
<proteinExistence type="predicted"/>
<evidence type="ECO:0000256" key="1">
    <source>
        <dbReference type="ARBA" id="ARBA00022536"/>
    </source>
</evidence>
<feature type="compositionally biased region" description="Low complexity" evidence="7">
    <location>
        <begin position="709"/>
        <end position="718"/>
    </location>
</feature>
<evidence type="ECO:0000313" key="12">
    <source>
        <dbReference type="Proteomes" id="UP000001357"/>
    </source>
</evidence>
<dbReference type="PROSITE" id="PS00022">
    <property type="entry name" value="EGF_1"/>
    <property type="match status" value="7"/>
</dbReference>
<dbReference type="PANTHER" id="PTHR45836">
    <property type="entry name" value="SLIT HOMOLOG"/>
    <property type="match status" value="1"/>
</dbReference>
<feature type="compositionally biased region" description="Acidic residues" evidence="7">
    <location>
        <begin position="776"/>
        <end position="786"/>
    </location>
</feature>
<dbReference type="GeneID" id="5891384"/>
<dbReference type="InterPro" id="IPR000742">
    <property type="entry name" value="EGF"/>
</dbReference>
<dbReference type="InterPro" id="IPR051355">
    <property type="entry name" value="Notch/Slit_guidance"/>
</dbReference>
<dbReference type="SMART" id="SM00179">
    <property type="entry name" value="EGF_CA"/>
    <property type="match status" value="6"/>
</dbReference>
<keyword evidence="4 6" id="KW-1015">Disulfide bond</keyword>
<dbReference type="PANTHER" id="PTHR45836:SF23">
    <property type="entry name" value="NEUROGENIC LOCUS NOTCH HOMOLOG PROTEIN 1"/>
    <property type="match status" value="1"/>
</dbReference>
<evidence type="ECO:0000259" key="10">
    <source>
        <dbReference type="PROSITE" id="PS50026"/>
    </source>
</evidence>
<sequence>MPGRSMRLLAVGLLLAALAATVTVLHQRQLGGDLYGLDGRDDCPHNCECTAGTCTSCTNGWYLTPFPICVDNCSEYSMTISASNPARCECEQGYGGPSCLTPCPANCDRCHTNAAATCLQCSDGFIPYTSNGTCVTVAECESFGAATRVSANTCVDVNECTTKEAPCNDHGTCINNVPKAPEDSPYFCSPCDNGWVGPYCNVDLHCDGNPCGVGGTCTNLGDGYNCTCHPAYSGPDCQDFTDFCEKYYNETGEPRCAGNSTCVPGINGYTCNCPDYLDGQHCTIQVNCDEGVSCRNGGTCFSLPNDNFECACPSGWGGPICETDLDECDPDPCTNGGTCTTQAGFDSFTCLCPQGLGGTVCQFIDSCADNLCQNGATCVVTSNTSYDCDCTDGWRGDLCANVSCPDGYTGPNCDIMEVCNPSPCQHGGTCAAGNAEASNYTCSCTDEYIGDNCECMFRGIRAREEKRERDKGVGEGEERRAICSPCPEGYEGEQCEINSAGTDQSTSNDDDVFQGPVLYGVLAAAVLLAIAAIWIICCRCKGKPSSTREHRMPKSITSFSNPGYRGPRPSEGAGMYENMSAHAPIFNPGYEEGPAPADGAPRTVTSNGAYRAASAVGGAGKDQYSQAGMRPQPAPGHVDGYLDVTTPGQAQAAGMPVAAAVNHDDGYLDVQESGAGGAAGAGAAAMGQPQATQDDGYLDVEQPGSGMPASSAAALADASQDDGYLDVEHPGSGLPPPTSAPPAPVTAADETDGYLDFDEGAAPTSSVIPQPGASAEETDGYLDFDEGATAAAPAVPQLGGAAEETDGYLDFDESAAPAAAPPAAQGEEEGDGYLDVEHPQ</sequence>
<keyword evidence="12" id="KW-1185">Reference proteome</keyword>
<gene>
    <name evidence="11" type="ORF">MONBRDRAFT_32603</name>
</gene>
<evidence type="ECO:0000256" key="3">
    <source>
        <dbReference type="ARBA" id="ARBA00022737"/>
    </source>
</evidence>
<evidence type="ECO:0000256" key="6">
    <source>
        <dbReference type="PROSITE-ProRule" id="PRU00076"/>
    </source>
</evidence>
<dbReference type="AlphaFoldDB" id="A9V0L5"/>
<dbReference type="OMA" id="DSYMSVQ"/>
<feature type="disulfide bond" evidence="6">
    <location>
        <begin position="333"/>
        <end position="350"/>
    </location>
</feature>
<feature type="domain" description="EGF-like" evidence="10">
    <location>
        <begin position="363"/>
        <end position="400"/>
    </location>
</feature>
<feature type="disulfide bond" evidence="6">
    <location>
        <begin position="444"/>
        <end position="453"/>
    </location>
</feature>
<feature type="compositionally biased region" description="Pro residues" evidence="7">
    <location>
        <begin position="733"/>
        <end position="744"/>
    </location>
</feature>
<keyword evidence="8" id="KW-0812">Transmembrane</keyword>
<feature type="domain" description="EGF-like" evidence="10">
    <location>
        <begin position="324"/>
        <end position="362"/>
    </location>
</feature>
<feature type="disulfide bond" evidence="6">
    <location>
        <begin position="312"/>
        <end position="321"/>
    </location>
</feature>
<dbReference type="KEGG" id="mbr:MONBRDRAFT_32603"/>
<dbReference type="SUPFAM" id="SSF57196">
    <property type="entry name" value="EGF/Laminin"/>
    <property type="match status" value="5"/>
</dbReference>
<keyword evidence="8" id="KW-1133">Transmembrane helix</keyword>
<dbReference type="STRING" id="81824.A9V0L5"/>
<keyword evidence="5" id="KW-0325">Glycoprotein</keyword>
<dbReference type="SMART" id="SM00181">
    <property type="entry name" value="EGF"/>
    <property type="match status" value="8"/>
</dbReference>
<dbReference type="InterPro" id="IPR000152">
    <property type="entry name" value="EGF-type_Asp/Asn_hydroxyl_site"/>
</dbReference>
<feature type="disulfide bond" evidence="6">
    <location>
        <begin position="191"/>
        <end position="200"/>
    </location>
</feature>
<feature type="region of interest" description="Disordered" evidence="7">
    <location>
        <begin position="671"/>
        <end position="840"/>
    </location>
</feature>
<dbReference type="InParanoid" id="A9V0L5"/>
<organism evidence="11 12">
    <name type="scientific">Monosiga brevicollis</name>
    <name type="common">Choanoflagellate</name>
    <dbReference type="NCBI Taxonomy" id="81824"/>
    <lineage>
        <taxon>Eukaryota</taxon>
        <taxon>Choanoflagellata</taxon>
        <taxon>Craspedida</taxon>
        <taxon>Salpingoecidae</taxon>
        <taxon>Monosiga</taxon>
    </lineage>
</organism>
<dbReference type="GO" id="GO:0005509">
    <property type="term" value="F:calcium ion binding"/>
    <property type="evidence" value="ECO:0007669"/>
    <property type="project" value="InterPro"/>
</dbReference>
<feature type="transmembrane region" description="Helical" evidence="8">
    <location>
        <begin position="517"/>
        <end position="538"/>
    </location>
</feature>
<feature type="domain" description="EGF-like" evidence="10">
    <location>
        <begin position="284"/>
        <end position="322"/>
    </location>
</feature>
<feature type="domain" description="EGF-like" evidence="10">
    <location>
        <begin position="247"/>
        <end position="283"/>
    </location>
</feature>
<dbReference type="Pfam" id="PF00008">
    <property type="entry name" value="EGF"/>
    <property type="match status" value="3"/>
</dbReference>
<dbReference type="InterPro" id="IPR001881">
    <property type="entry name" value="EGF-like_Ca-bd_dom"/>
</dbReference>
<feature type="disulfide bond" evidence="6">
    <location>
        <begin position="273"/>
        <end position="282"/>
    </location>
</feature>
<comment type="caution">
    <text evidence="6">Lacks conserved residue(s) required for the propagation of feature annotation.</text>
</comment>